<dbReference type="AlphaFoldDB" id="A0A1A5YHQ4"/>
<keyword evidence="3" id="KW-1185">Reference proteome</keyword>
<dbReference type="InterPro" id="IPR024775">
    <property type="entry name" value="DinB-like"/>
</dbReference>
<dbReference type="SUPFAM" id="SSF109854">
    <property type="entry name" value="DinB/YfiT-like putative metalloenzymes"/>
    <property type="match status" value="1"/>
</dbReference>
<comment type="caution">
    <text evidence="2">The sequence shown here is derived from an EMBL/GenBank/DDBJ whole genome shotgun (WGS) entry which is preliminary data.</text>
</comment>
<reference evidence="2 3" key="1">
    <citation type="submission" date="2016-05" db="EMBL/GenBank/DDBJ databases">
        <title>Paenibacillus oryzae. sp. nov., isolated from the rice root.</title>
        <authorList>
            <person name="Zhang J."/>
            <person name="Zhang X."/>
        </authorList>
    </citation>
    <scope>NUCLEOTIDE SEQUENCE [LARGE SCALE GENOMIC DNA]</scope>
    <source>
        <strain evidence="2 3">1DrF-4</strain>
    </source>
</reference>
<dbReference type="OrthoDB" id="5464839at2"/>
<sequence length="165" mass="19392">MELERVNQKLKETRAELLDILNHLGNEQLNKQKNAESWTISQIFQHLSITEELYVVAIKRGLKSKEESSIANQPVELLLDRSKRLEAPDIAKPSNEGMERQAIIDKLYASRQKLNELLSSVEDPTLLNRRHYIHPVFKELSLMDWLKSLYIHEQRHIKQMKEIIN</sequence>
<dbReference type="STRING" id="1844972.A7K91_00550"/>
<accession>A0A1A5YHQ4</accession>
<name>A0A1A5YHQ4_9BACL</name>
<dbReference type="Proteomes" id="UP000092024">
    <property type="component" value="Unassembled WGS sequence"/>
</dbReference>
<feature type="domain" description="DinB-like" evidence="1">
    <location>
        <begin position="10"/>
        <end position="160"/>
    </location>
</feature>
<gene>
    <name evidence="2" type="ORF">A7K91_00550</name>
</gene>
<organism evidence="2 3">
    <name type="scientific">Paenibacillus oryzae</name>
    <dbReference type="NCBI Taxonomy" id="1844972"/>
    <lineage>
        <taxon>Bacteria</taxon>
        <taxon>Bacillati</taxon>
        <taxon>Bacillota</taxon>
        <taxon>Bacilli</taxon>
        <taxon>Bacillales</taxon>
        <taxon>Paenibacillaceae</taxon>
        <taxon>Paenibacillus</taxon>
    </lineage>
</organism>
<dbReference type="Gene3D" id="1.20.120.450">
    <property type="entry name" value="dinb family like domain"/>
    <property type="match status" value="1"/>
</dbReference>
<dbReference type="Pfam" id="PF12867">
    <property type="entry name" value="DinB_2"/>
    <property type="match status" value="1"/>
</dbReference>
<protein>
    <recommendedName>
        <fullName evidence="1">DinB-like domain-containing protein</fullName>
    </recommendedName>
</protein>
<proteinExistence type="predicted"/>
<dbReference type="EMBL" id="LYPA01000060">
    <property type="protein sequence ID" value="OBR65201.1"/>
    <property type="molecule type" value="Genomic_DNA"/>
</dbReference>
<evidence type="ECO:0000313" key="2">
    <source>
        <dbReference type="EMBL" id="OBR65201.1"/>
    </source>
</evidence>
<evidence type="ECO:0000259" key="1">
    <source>
        <dbReference type="Pfam" id="PF12867"/>
    </source>
</evidence>
<dbReference type="InterPro" id="IPR034660">
    <property type="entry name" value="DinB/YfiT-like"/>
</dbReference>
<dbReference type="RefSeq" id="WP_068683583.1">
    <property type="nucleotide sequence ID" value="NZ_LYPA01000060.1"/>
</dbReference>
<evidence type="ECO:0000313" key="3">
    <source>
        <dbReference type="Proteomes" id="UP000092024"/>
    </source>
</evidence>